<dbReference type="Gene3D" id="3.40.525.10">
    <property type="entry name" value="CRAL-TRIO lipid binding domain"/>
    <property type="match status" value="2"/>
</dbReference>
<dbReference type="Gene3D" id="2.60.120.680">
    <property type="entry name" value="GOLD domain"/>
    <property type="match status" value="1"/>
</dbReference>
<feature type="compositionally biased region" description="Acidic residues" evidence="1">
    <location>
        <begin position="281"/>
        <end position="290"/>
    </location>
</feature>
<evidence type="ECO:0000256" key="1">
    <source>
        <dbReference type="SAM" id="MobiDB-lite"/>
    </source>
</evidence>
<dbReference type="InterPro" id="IPR036865">
    <property type="entry name" value="CRAL-TRIO_dom_sf"/>
</dbReference>
<dbReference type="SMART" id="SM00516">
    <property type="entry name" value="SEC14"/>
    <property type="match status" value="1"/>
</dbReference>
<dbReference type="CDD" id="cd00170">
    <property type="entry name" value="SEC14"/>
    <property type="match status" value="1"/>
</dbReference>
<proteinExistence type="predicted"/>
<dbReference type="InterPro" id="IPR051026">
    <property type="entry name" value="PI/PC_transfer"/>
</dbReference>
<accession>A0A7G2CDV4</accession>
<dbReference type="InterPro" id="IPR001251">
    <property type="entry name" value="CRAL-TRIO_dom"/>
</dbReference>
<dbReference type="SUPFAM" id="SSF46938">
    <property type="entry name" value="CRAL/TRIO N-terminal domain"/>
    <property type="match status" value="1"/>
</dbReference>
<protein>
    <submittedName>
        <fullName evidence="3">CRAL/TRIO domain containing protein, putative</fullName>
    </submittedName>
</protein>
<name>A0A7G2CDV4_9TRYP</name>
<evidence type="ECO:0000259" key="2">
    <source>
        <dbReference type="PROSITE" id="PS50191"/>
    </source>
</evidence>
<evidence type="ECO:0000313" key="4">
    <source>
        <dbReference type="Proteomes" id="UP000515908"/>
    </source>
</evidence>
<dbReference type="AlphaFoldDB" id="A0A7G2CDV4"/>
<organism evidence="3 4">
    <name type="scientific">Angomonas deanei</name>
    <dbReference type="NCBI Taxonomy" id="59799"/>
    <lineage>
        <taxon>Eukaryota</taxon>
        <taxon>Discoba</taxon>
        <taxon>Euglenozoa</taxon>
        <taxon>Kinetoplastea</taxon>
        <taxon>Metakinetoplastina</taxon>
        <taxon>Trypanosomatida</taxon>
        <taxon>Trypanosomatidae</taxon>
        <taxon>Strigomonadinae</taxon>
        <taxon>Angomonas</taxon>
    </lineage>
</organism>
<dbReference type="PANTHER" id="PTHR45657">
    <property type="entry name" value="CRAL-TRIO DOMAIN-CONTAINING PROTEIN YKL091C-RELATED"/>
    <property type="match status" value="1"/>
</dbReference>
<feature type="region of interest" description="Disordered" evidence="1">
    <location>
        <begin position="239"/>
        <end position="290"/>
    </location>
</feature>
<feature type="compositionally biased region" description="Polar residues" evidence="1">
    <location>
        <begin position="174"/>
        <end position="184"/>
    </location>
</feature>
<dbReference type="VEuPathDB" id="TriTrypDB:ADEAN_000377400"/>
<feature type="domain" description="CRAL-TRIO" evidence="2">
    <location>
        <begin position="322"/>
        <end position="531"/>
    </location>
</feature>
<evidence type="ECO:0000313" key="3">
    <source>
        <dbReference type="EMBL" id="CAD2216312.1"/>
    </source>
</evidence>
<dbReference type="Pfam" id="PF00650">
    <property type="entry name" value="CRAL_TRIO"/>
    <property type="match status" value="1"/>
</dbReference>
<dbReference type="InterPro" id="IPR036273">
    <property type="entry name" value="CRAL/TRIO_N_dom_sf"/>
</dbReference>
<feature type="region of interest" description="Disordered" evidence="1">
    <location>
        <begin position="174"/>
        <end position="225"/>
    </location>
</feature>
<keyword evidence="4" id="KW-1185">Reference proteome</keyword>
<dbReference type="PANTHER" id="PTHR45657:SF1">
    <property type="entry name" value="CRAL-TRIO DOMAIN-CONTAINING PROTEIN YKL091C-RELATED"/>
    <property type="match status" value="1"/>
</dbReference>
<dbReference type="PROSITE" id="PS50191">
    <property type="entry name" value="CRAL_TRIO"/>
    <property type="match status" value="1"/>
</dbReference>
<dbReference type="InterPro" id="IPR036598">
    <property type="entry name" value="GOLD_dom_sf"/>
</dbReference>
<dbReference type="EMBL" id="LR877150">
    <property type="protein sequence ID" value="CAD2216312.1"/>
    <property type="molecule type" value="Genomic_DNA"/>
</dbReference>
<feature type="region of interest" description="Disordered" evidence="1">
    <location>
        <begin position="1"/>
        <end position="29"/>
    </location>
</feature>
<sequence>MSSTKKKERGRSTSSVKTESDHDDPREHEIVIKNMERKIREMVVAKMFPGSQENTLPCDEFITRFYERFNKNISDTERKILLFRYLKANDYNIDKAIDNLTRTAEFRRKQNLDFMAVFTSLIPLRGYNEVLICERLKLPLVNSSHVPTDDPSGLGTSMNNTYYNVSYTELYTSDSTVGTGSSPNPRRPPAAVHVHKEPPHGKAHAKTAPHDTPLPKSTDGKPEPQKWWLGRLKDAIFKSEPAGSSTGDRHADADTTSNTEPSVDEDGMFNFHGRDSGELQLGDDESEEEEFYIDTTSAARPIQHDQKNYMDALNFHSLLEPIVRSIIKYVPVSFHYWDKEGHPVLYVRLGRFEGKKLFNELLQLTPIGSKTKALILLFQTYLLEVLTQLIRVNCIKNMQDNRVRNTFVAENFATPADTILPEKKLITSCVVIIDCKGVNVKRFIYAPLLNQLPGMVTMVQKYYPEMLHRLYVVNCHPVANLSYLGIRKTIKMSTRAKFYFCQKSRTTEVLKGIIDSNLLPVYFGGKCQCEGGCVPCVDEEDATHNSETASLSSSGWSAESFSPNSVYGGGAGMARQHCTAKRVHIKARKKYRVAIPVGREEEVIWEFAVKKKRPVCFFAIFVPARGDGNVELVVAKNVFRDGAGHFISPEIGSVLFEWHNKPNRFRKIRVHFKIYHESA</sequence>
<reference evidence="3 4" key="1">
    <citation type="submission" date="2020-08" db="EMBL/GenBank/DDBJ databases">
        <authorList>
            <person name="Newling K."/>
            <person name="Davey J."/>
            <person name="Forrester S."/>
        </authorList>
    </citation>
    <scope>NUCLEOTIDE SEQUENCE [LARGE SCALE GENOMIC DNA]</scope>
    <source>
        <strain evidence="4">Crithidia deanei Carvalho (ATCC PRA-265)</strain>
    </source>
</reference>
<dbReference type="Proteomes" id="UP000515908">
    <property type="component" value="Chromosome 06"/>
</dbReference>
<dbReference type="SUPFAM" id="SSF52087">
    <property type="entry name" value="CRAL/TRIO domain"/>
    <property type="match status" value="1"/>
</dbReference>
<dbReference type="SUPFAM" id="SSF101576">
    <property type="entry name" value="Supernatant protein factor (SPF), C-terminal domain"/>
    <property type="match status" value="1"/>
</dbReference>
<feature type="compositionally biased region" description="Basic and acidic residues" evidence="1">
    <location>
        <begin position="18"/>
        <end position="29"/>
    </location>
</feature>
<gene>
    <name evidence="3" type="ORF">ADEAN_000377400</name>
</gene>